<feature type="signal peptide" evidence="1">
    <location>
        <begin position="1"/>
        <end position="18"/>
    </location>
</feature>
<reference evidence="2" key="2">
    <citation type="submission" date="2020-09" db="EMBL/GenBank/DDBJ databases">
        <authorList>
            <person name="Sun Q."/>
            <person name="Ohkuma M."/>
        </authorList>
    </citation>
    <scope>NUCLEOTIDE SEQUENCE</scope>
    <source>
        <strain evidence="2">JCM 13919</strain>
    </source>
</reference>
<gene>
    <name evidence="2" type="ORF">GCM10007966_05010</name>
</gene>
<dbReference type="Proteomes" id="UP000630149">
    <property type="component" value="Unassembled WGS sequence"/>
</dbReference>
<feature type="chain" id="PRO_5036941724" evidence="1">
    <location>
        <begin position="19"/>
        <end position="79"/>
    </location>
</feature>
<evidence type="ECO:0000313" key="2">
    <source>
        <dbReference type="EMBL" id="GGI79497.1"/>
    </source>
</evidence>
<accession>A0A917JR25</accession>
<dbReference type="EMBL" id="BMOB01000002">
    <property type="protein sequence ID" value="GGI79497.1"/>
    <property type="molecule type" value="Genomic_DNA"/>
</dbReference>
<name>A0A917JR25_9GAMM</name>
<keyword evidence="3" id="KW-1185">Reference proteome</keyword>
<reference evidence="2" key="1">
    <citation type="journal article" date="2014" name="Int. J. Syst. Evol. Microbiol.">
        <title>Complete genome sequence of Corynebacterium casei LMG S-19264T (=DSM 44701T), isolated from a smear-ripened cheese.</title>
        <authorList>
            <consortium name="US DOE Joint Genome Institute (JGI-PGF)"/>
            <person name="Walter F."/>
            <person name="Albersmeier A."/>
            <person name="Kalinowski J."/>
            <person name="Ruckert C."/>
        </authorList>
    </citation>
    <scope>NUCLEOTIDE SEQUENCE</scope>
    <source>
        <strain evidence="2">JCM 13919</strain>
    </source>
</reference>
<evidence type="ECO:0000256" key="1">
    <source>
        <dbReference type="SAM" id="SignalP"/>
    </source>
</evidence>
<comment type="caution">
    <text evidence="2">The sequence shown here is derived from an EMBL/GenBank/DDBJ whole genome shotgun (WGS) entry which is preliminary data.</text>
</comment>
<organism evidence="2 3">
    <name type="scientific">Legionella impletisoli</name>
    <dbReference type="NCBI Taxonomy" id="343510"/>
    <lineage>
        <taxon>Bacteria</taxon>
        <taxon>Pseudomonadati</taxon>
        <taxon>Pseudomonadota</taxon>
        <taxon>Gammaproteobacteria</taxon>
        <taxon>Legionellales</taxon>
        <taxon>Legionellaceae</taxon>
        <taxon>Legionella</taxon>
    </lineage>
</organism>
<evidence type="ECO:0000313" key="3">
    <source>
        <dbReference type="Proteomes" id="UP000630149"/>
    </source>
</evidence>
<protein>
    <submittedName>
        <fullName evidence="2">Uncharacterized protein</fullName>
    </submittedName>
</protein>
<sequence length="79" mass="8460">MKYLIMIILSLASMSLMAVEVVTLNNEAENGCSQAQTNNCVTSCCVVDSPMSELTDCTELCKNPKVCAVMPLTCEPPSP</sequence>
<keyword evidence="1" id="KW-0732">Signal</keyword>
<proteinExistence type="predicted"/>
<dbReference type="AlphaFoldDB" id="A0A917JR25"/>